<proteinExistence type="predicted"/>
<comment type="caution">
    <text evidence="3">The sequence shown here is derived from an EMBL/GenBank/DDBJ whole genome shotgun (WGS) entry which is preliminary data.</text>
</comment>
<evidence type="ECO:0000313" key="3">
    <source>
        <dbReference type="EMBL" id="KAG0306247.1"/>
    </source>
</evidence>
<feature type="compositionally biased region" description="Acidic residues" evidence="2">
    <location>
        <begin position="46"/>
        <end position="55"/>
    </location>
</feature>
<dbReference type="OrthoDB" id="2449903at2759"/>
<protein>
    <submittedName>
        <fullName evidence="3">Uncharacterized protein</fullName>
    </submittedName>
</protein>
<dbReference type="EMBL" id="JAAAIN010001158">
    <property type="protein sequence ID" value="KAG0306247.1"/>
    <property type="molecule type" value="Genomic_DNA"/>
</dbReference>
<accession>A0A9P6QZ15</accession>
<reference evidence="3" key="1">
    <citation type="journal article" date="2020" name="Fungal Divers.">
        <title>Resolving the Mortierellaceae phylogeny through synthesis of multi-gene phylogenetics and phylogenomics.</title>
        <authorList>
            <person name="Vandepol N."/>
            <person name="Liber J."/>
            <person name="Desiro A."/>
            <person name="Na H."/>
            <person name="Kennedy M."/>
            <person name="Barry K."/>
            <person name="Grigoriev I.V."/>
            <person name="Miller A.N."/>
            <person name="O'Donnell K."/>
            <person name="Stajich J.E."/>
            <person name="Bonito G."/>
        </authorList>
    </citation>
    <scope>NUCLEOTIDE SEQUENCE</scope>
    <source>
        <strain evidence="3">NVP60</strain>
    </source>
</reference>
<keyword evidence="4" id="KW-1185">Reference proteome</keyword>
<feature type="compositionally biased region" description="Basic residues" evidence="2">
    <location>
        <begin position="75"/>
        <end position="84"/>
    </location>
</feature>
<feature type="region of interest" description="Disordered" evidence="2">
    <location>
        <begin position="1"/>
        <end position="86"/>
    </location>
</feature>
<dbReference type="Proteomes" id="UP000823405">
    <property type="component" value="Unassembled WGS sequence"/>
</dbReference>
<name>A0A9P6QZ15_9FUNG</name>
<dbReference type="AlphaFoldDB" id="A0A9P6QZ15"/>
<evidence type="ECO:0000256" key="2">
    <source>
        <dbReference type="SAM" id="MobiDB-lite"/>
    </source>
</evidence>
<evidence type="ECO:0000256" key="1">
    <source>
        <dbReference type="SAM" id="Coils"/>
    </source>
</evidence>
<keyword evidence="1" id="KW-0175">Coiled coil</keyword>
<sequence length="227" mass="26399">MSESATKNTPPFRESGCRGQDIIQDDDVHVVDEDGEKVNDNHFTVVEDELEENTSDPEGPAKNGKGSSTASPHYKNGHANKRRKGDFAYSTVAGLGSIMLRISNQQIQSYDRQESNMRAREVALENRERGVVERQQALLKQEREFVIVMMKKSEEARERRMQEHEKELAKLDRLFESREIKLQQRIKDLEDDIKKLEEKKAAWMKNLEDRLKDRSVFEVLWRPPSKK</sequence>
<gene>
    <name evidence="3" type="ORF">BGZ97_000815</name>
</gene>
<evidence type="ECO:0000313" key="4">
    <source>
        <dbReference type="Proteomes" id="UP000823405"/>
    </source>
</evidence>
<feature type="coiled-coil region" evidence="1">
    <location>
        <begin position="154"/>
        <end position="213"/>
    </location>
</feature>
<feature type="compositionally biased region" description="Basic and acidic residues" evidence="2">
    <location>
        <begin position="26"/>
        <end position="40"/>
    </location>
</feature>
<organism evidence="3 4">
    <name type="scientific">Linnemannia gamsii</name>
    <dbReference type="NCBI Taxonomy" id="64522"/>
    <lineage>
        <taxon>Eukaryota</taxon>
        <taxon>Fungi</taxon>
        <taxon>Fungi incertae sedis</taxon>
        <taxon>Mucoromycota</taxon>
        <taxon>Mortierellomycotina</taxon>
        <taxon>Mortierellomycetes</taxon>
        <taxon>Mortierellales</taxon>
        <taxon>Mortierellaceae</taxon>
        <taxon>Linnemannia</taxon>
    </lineage>
</organism>